<feature type="compositionally biased region" description="Polar residues" evidence="1">
    <location>
        <begin position="474"/>
        <end position="489"/>
    </location>
</feature>
<organism evidence="2 3">
    <name type="scientific">Stachybotrys chartarum (strain CBS 109288 / IBT 7711)</name>
    <name type="common">Toxic black mold</name>
    <name type="synonym">Stilbospora chartarum</name>
    <dbReference type="NCBI Taxonomy" id="1280523"/>
    <lineage>
        <taxon>Eukaryota</taxon>
        <taxon>Fungi</taxon>
        <taxon>Dikarya</taxon>
        <taxon>Ascomycota</taxon>
        <taxon>Pezizomycotina</taxon>
        <taxon>Sordariomycetes</taxon>
        <taxon>Hypocreomycetidae</taxon>
        <taxon>Hypocreales</taxon>
        <taxon>Stachybotryaceae</taxon>
        <taxon>Stachybotrys</taxon>
    </lineage>
</organism>
<feature type="region of interest" description="Disordered" evidence="1">
    <location>
        <begin position="165"/>
        <end position="207"/>
    </location>
</feature>
<evidence type="ECO:0000313" key="2">
    <source>
        <dbReference type="EMBL" id="KEY69816.1"/>
    </source>
</evidence>
<feature type="region of interest" description="Disordered" evidence="1">
    <location>
        <begin position="315"/>
        <end position="335"/>
    </location>
</feature>
<feature type="region of interest" description="Disordered" evidence="1">
    <location>
        <begin position="464"/>
        <end position="489"/>
    </location>
</feature>
<name>A0A084AWY7_STACB</name>
<evidence type="ECO:0000256" key="1">
    <source>
        <dbReference type="SAM" id="MobiDB-lite"/>
    </source>
</evidence>
<proteinExistence type="predicted"/>
<sequence>MPASLLCTLPHTSTCPSVSCLLEAPVGKTMEQCLPELLAIDLELSKSLFAAKNMTAGAPCPSISSDEYPQLTRSAVPSSRCTSLTSYHSASARIQSLGAIQERPSTVSFIDSQGTAPENGAVDDHDVSDTSSMMECDGPTISRGQTPVPAGVSLMQRGWRLGFKASPSLDNKQRHSWVDSLSDDDDQDDRSNVKRSSHLAPQPLAPDTANLAKHEAEFHDVCEKRPLWRHKSHSTSAVETVGMDMQDSRPAHDILKSARQSCVVVPERRSSLGDAKTSVSPLRLHPVQFPATEPDVAPVPRSSSRSRFSTRSVGEIGGISIPTEPSPVSDTYPDTDIRSTRHAVQYQPRPETMFIQPSPPPSPPSGVQTRLCKSSLPYSSQLPNEELSKSVPLPPDTIETLRVSIACFPETMLLTSSLTIETIRAYSRKIRQPGAELAGSHISSPTQSSRKSIWQKVTAYRRGSVSSERKGRDLQQSNESKLQSSSTPSLELSKPWLSLRNVFGNTSEYICDALYAHILAYNYISALVPRSTPVVPGLGRRQSRILSDLQHDDIPRKAASLLGLSTSLDGSPVGPHGQSKGFDGSFVSLLNKDDTGSGSNPAAATYEHAIRDIQSGLMRCISRLVTTAKLVAESGCGEDRLIEVEAHNIDVFLMRSLCEIVRIAEEGMGSLWKPEAFC</sequence>
<reference evidence="2 3" key="1">
    <citation type="journal article" date="2014" name="BMC Genomics">
        <title>Comparative genome sequencing reveals chemotype-specific gene clusters in the toxigenic black mold Stachybotrys.</title>
        <authorList>
            <person name="Semeiks J."/>
            <person name="Borek D."/>
            <person name="Otwinowski Z."/>
            <person name="Grishin N.V."/>
        </authorList>
    </citation>
    <scope>NUCLEOTIDE SEQUENCE [LARGE SCALE GENOMIC DNA]</scope>
    <source>
        <strain evidence="3">CBS 109288 / IBT 7711</strain>
    </source>
</reference>
<protein>
    <recommendedName>
        <fullName evidence="4">Aflatoxin regulatory protein domain-containing protein</fullName>
    </recommendedName>
</protein>
<dbReference type="Proteomes" id="UP000028045">
    <property type="component" value="Unassembled WGS sequence"/>
</dbReference>
<keyword evidence="3" id="KW-1185">Reference proteome</keyword>
<evidence type="ECO:0008006" key="4">
    <source>
        <dbReference type="Google" id="ProtNLM"/>
    </source>
</evidence>
<dbReference type="OrthoDB" id="3506470at2759"/>
<feature type="region of interest" description="Disordered" evidence="1">
    <location>
        <begin position="351"/>
        <end position="371"/>
    </location>
</feature>
<evidence type="ECO:0000313" key="3">
    <source>
        <dbReference type="Proteomes" id="UP000028045"/>
    </source>
</evidence>
<dbReference type="HOGENOM" id="CLU_022135_0_0_1"/>
<accession>A0A084AWY7</accession>
<gene>
    <name evidence="2" type="ORF">S7711_08600</name>
</gene>
<dbReference type="EMBL" id="KL648512">
    <property type="protein sequence ID" value="KEY69816.1"/>
    <property type="molecule type" value="Genomic_DNA"/>
</dbReference>
<dbReference type="AlphaFoldDB" id="A0A084AWY7"/>